<proteinExistence type="predicted"/>
<keyword evidence="2" id="KW-1185">Reference proteome</keyword>
<protein>
    <submittedName>
        <fullName evidence="1">Uncharacterized protein</fullName>
    </submittedName>
</protein>
<name>A0ABN6DU85_9BACT</name>
<evidence type="ECO:0000313" key="1">
    <source>
        <dbReference type="EMBL" id="BCR03660.1"/>
    </source>
</evidence>
<reference evidence="1 2" key="1">
    <citation type="journal article" date="2016" name="C (Basel)">
        <title>Selective Growth of and Electricity Production by Marine Exoelectrogenic Bacteria in Self-Aggregated Hydrogel of Microbially Reduced Graphene Oxide.</title>
        <authorList>
            <person name="Yoshida N."/>
            <person name="Goto Y."/>
            <person name="Miyata Y."/>
        </authorList>
    </citation>
    <scope>NUCLEOTIDE SEQUENCE [LARGE SCALE GENOMIC DNA]</scope>
    <source>
        <strain evidence="1 2">NIT-T3</strain>
    </source>
</reference>
<sequence length="59" mass="6590">MPKKEECPSPAEHKMHMCALKKNNMTDEMKKRSSNPKFVCGNCGAKANEASHVCKPQPM</sequence>
<gene>
    <name evidence="1" type="ORF">DESUT3_07290</name>
</gene>
<dbReference type="EMBL" id="AP024355">
    <property type="protein sequence ID" value="BCR03660.1"/>
    <property type="molecule type" value="Genomic_DNA"/>
</dbReference>
<accession>A0ABN6DU85</accession>
<dbReference type="Proteomes" id="UP001319827">
    <property type="component" value="Chromosome"/>
</dbReference>
<organism evidence="1 2">
    <name type="scientific">Desulfuromonas versatilis</name>
    <dbReference type="NCBI Taxonomy" id="2802975"/>
    <lineage>
        <taxon>Bacteria</taxon>
        <taxon>Pseudomonadati</taxon>
        <taxon>Thermodesulfobacteriota</taxon>
        <taxon>Desulfuromonadia</taxon>
        <taxon>Desulfuromonadales</taxon>
        <taxon>Desulfuromonadaceae</taxon>
        <taxon>Desulfuromonas</taxon>
    </lineage>
</organism>
<reference evidence="1 2" key="2">
    <citation type="journal article" date="2021" name="Int. J. Syst. Evol. Microbiol.">
        <title>Isolation and Polyphasic Characterization of Desulfuromonas versatilis sp. Nov., an Electrogenic Bacteria Capable of Versatile Metabolism Isolated from a Graphene Oxide-Reducing Enrichment Culture.</title>
        <authorList>
            <person name="Xie L."/>
            <person name="Yoshida N."/>
            <person name="Ishii S."/>
            <person name="Meng L."/>
        </authorList>
    </citation>
    <scope>NUCLEOTIDE SEQUENCE [LARGE SCALE GENOMIC DNA]</scope>
    <source>
        <strain evidence="1 2">NIT-T3</strain>
    </source>
</reference>
<evidence type="ECO:0000313" key="2">
    <source>
        <dbReference type="Proteomes" id="UP001319827"/>
    </source>
</evidence>
<dbReference type="RefSeq" id="WP_221251124.1">
    <property type="nucleotide sequence ID" value="NZ_AP024355.1"/>
</dbReference>